<sequence length="50" mass="5295">MNVNPQQCVASLAIPESWGVHLRNGAITILVIILIVSGVDAANLPFLGRL</sequence>
<keyword evidence="3" id="KW-1185">Reference proteome</keyword>
<proteinExistence type="predicted"/>
<keyword evidence="1" id="KW-0812">Transmembrane</keyword>
<name>A0ABW2SWC0_9ACTN</name>
<reference evidence="3" key="1">
    <citation type="journal article" date="2019" name="Int. J. Syst. Evol. Microbiol.">
        <title>The Global Catalogue of Microorganisms (GCM) 10K type strain sequencing project: providing services to taxonomists for standard genome sequencing and annotation.</title>
        <authorList>
            <consortium name="The Broad Institute Genomics Platform"/>
            <consortium name="The Broad Institute Genome Sequencing Center for Infectious Disease"/>
            <person name="Wu L."/>
            <person name="Ma J."/>
        </authorList>
    </citation>
    <scope>NUCLEOTIDE SEQUENCE [LARGE SCALE GENOMIC DNA]</scope>
    <source>
        <strain evidence="3">JCM 10083</strain>
    </source>
</reference>
<evidence type="ECO:0000313" key="2">
    <source>
        <dbReference type="EMBL" id="MFC7600101.1"/>
    </source>
</evidence>
<gene>
    <name evidence="2" type="ORF">ACFQVD_08270</name>
</gene>
<comment type="caution">
    <text evidence="2">The sequence shown here is derived from an EMBL/GenBank/DDBJ whole genome shotgun (WGS) entry which is preliminary data.</text>
</comment>
<dbReference type="RefSeq" id="WP_343966287.1">
    <property type="nucleotide sequence ID" value="NZ_BAAAGK010000039.1"/>
</dbReference>
<keyword evidence="1" id="KW-1133">Transmembrane helix</keyword>
<dbReference type="EMBL" id="JBHTEE010000001">
    <property type="protein sequence ID" value="MFC7600101.1"/>
    <property type="molecule type" value="Genomic_DNA"/>
</dbReference>
<evidence type="ECO:0000256" key="1">
    <source>
        <dbReference type="SAM" id="Phobius"/>
    </source>
</evidence>
<organism evidence="2 3">
    <name type="scientific">Streptosporangium amethystogenes subsp. fukuiense</name>
    <dbReference type="NCBI Taxonomy" id="698418"/>
    <lineage>
        <taxon>Bacteria</taxon>
        <taxon>Bacillati</taxon>
        <taxon>Actinomycetota</taxon>
        <taxon>Actinomycetes</taxon>
        <taxon>Streptosporangiales</taxon>
        <taxon>Streptosporangiaceae</taxon>
        <taxon>Streptosporangium</taxon>
    </lineage>
</organism>
<dbReference type="Proteomes" id="UP001596514">
    <property type="component" value="Unassembled WGS sequence"/>
</dbReference>
<keyword evidence="1" id="KW-0472">Membrane</keyword>
<accession>A0ABW2SWC0</accession>
<feature type="transmembrane region" description="Helical" evidence="1">
    <location>
        <begin position="25"/>
        <end position="47"/>
    </location>
</feature>
<protein>
    <submittedName>
        <fullName evidence="2">Uncharacterized protein</fullName>
    </submittedName>
</protein>
<evidence type="ECO:0000313" key="3">
    <source>
        <dbReference type="Proteomes" id="UP001596514"/>
    </source>
</evidence>